<proteinExistence type="predicted"/>
<protein>
    <submittedName>
        <fullName evidence="1">Uncharacterized protein</fullName>
    </submittedName>
</protein>
<dbReference type="EMBL" id="GBRH01215819">
    <property type="protein sequence ID" value="JAD82076.1"/>
    <property type="molecule type" value="Transcribed_RNA"/>
</dbReference>
<name>A0A0A9D2R9_ARUDO</name>
<reference evidence="1" key="1">
    <citation type="submission" date="2014-09" db="EMBL/GenBank/DDBJ databases">
        <authorList>
            <person name="Magalhaes I.L.F."/>
            <person name="Oliveira U."/>
            <person name="Santos F.R."/>
            <person name="Vidigal T.H.D.A."/>
            <person name="Brescovit A.D."/>
            <person name="Santos A.J."/>
        </authorList>
    </citation>
    <scope>NUCLEOTIDE SEQUENCE</scope>
    <source>
        <tissue evidence="1">Shoot tissue taken approximately 20 cm above the soil surface</tissue>
    </source>
</reference>
<sequence length="43" mass="5086">MILCKEIIDPYLFFFCALASQHVATLSFNFSTYHIRTQFTTCY</sequence>
<organism evidence="1">
    <name type="scientific">Arundo donax</name>
    <name type="common">Giant reed</name>
    <name type="synonym">Donax arundinaceus</name>
    <dbReference type="NCBI Taxonomy" id="35708"/>
    <lineage>
        <taxon>Eukaryota</taxon>
        <taxon>Viridiplantae</taxon>
        <taxon>Streptophyta</taxon>
        <taxon>Embryophyta</taxon>
        <taxon>Tracheophyta</taxon>
        <taxon>Spermatophyta</taxon>
        <taxon>Magnoliopsida</taxon>
        <taxon>Liliopsida</taxon>
        <taxon>Poales</taxon>
        <taxon>Poaceae</taxon>
        <taxon>PACMAD clade</taxon>
        <taxon>Arundinoideae</taxon>
        <taxon>Arundineae</taxon>
        <taxon>Arundo</taxon>
    </lineage>
</organism>
<dbReference type="AlphaFoldDB" id="A0A0A9D2R9"/>
<evidence type="ECO:0000313" key="1">
    <source>
        <dbReference type="EMBL" id="JAD82076.1"/>
    </source>
</evidence>
<reference evidence="1" key="2">
    <citation type="journal article" date="2015" name="Data Brief">
        <title>Shoot transcriptome of the giant reed, Arundo donax.</title>
        <authorList>
            <person name="Barrero R.A."/>
            <person name="Guerrero F.D."/>
            <person name="Moolhuijzen P."/>
            <person name="Goolsby J.A."/>
            <person name="Tidwell J."/>
            <person name="Bellgard S.E."/>
            <person name="Bellgard M.I."/>
        </authorList>
    </citation>
    <scope>NUCLEOTIDE SEQUENCE</scope>
    <source>
        <tissue evidence="1">Shoot tissue taken approximately 20 cm above the soil surface</tissue>
    </source>
</reference>
<accession>A0A0A9D2R9</accession>